<comment type="similarity">
    <text evidence="2">Belongs to the MscS (TC 1.A.23) family.</text>
</comment>
<protein>
    <submittedName>
        <fullName evidence="16">Potassium efflux system protein/small-conductance mechanosensitive channel</fullName>
    </submittedName>
</protein>
<evidence type="ECO:0000259" key="14">
    <source>
        <dbReference type="Pfam" id="PF21082"/>
    </source>
</evidence>
<evidence type="ECO:0000259" key="12">
    <source>
        <dbReference type="Pfam" id="PF12794"/>
    </source>
</evidence>
<dbReference type="Pfam" id="PF12795">
    <property type="entry name" value="MscS_porin"/>
    <property type="match status" value="1"/>
</dbReference>
<dbReference type="SUPFAM" id="SSF82689">
    <property type="entry name" value="Mechanosensitive channel protein MscS (YggB), C-terminal domain"/>
    <property type="match status" value="1"/>
</dbReference>
<accession>A0A085G2K5</accession>
<dbReference type="eggNOG" id="COG0497">
    <property type="taxonomic scope" value="Bacteria"/>
</dbReference>
<evidence type="ECO:0000256" key="1">
    <source>
        <dbReference type="ARBA" id="ARBA00004651"/>
    </source>
</evidence>
<feature type="transmembrane region" description="Helical" evidence="9">
    <location>
        <begin position="789"/>
        <end position="812"/>
    </location>
</feature>
<dbReference type="GO" id="GO:0005886">
    <property type="term" value="C:plasma membrane"/>
    <property type="evidence" value="ECO:0007669"/>
    <property type="project" value="UniProtKB-SubCell"/>
</dbReference>
<evidence type="ECO:0000259" key="15">
    <source>
        <dbReference type="Pfam" id="PF21088"/>
    </source>
</evidence>
<feature type="domain" description="Mechanosensitive ion channel MscS C-terminal" evidence="14">
    <location>
        <begin position="995"/>
        <end position="1077"/>
    </location>
</feature>
<dbReference type="Gene3D" id="1.10.287.1260">
    <property type="match status" value="1"/>
</dbReference>
<dbReference type="GeneID" id="78381288"/>
<evidence type="ECO:0000256" key="4">
    <source>
        <dbReference type="ARBA" id="ARBA00022692"/>
    </source>
</evidence>
<dbReference type="InterPro" id="IPR010920">
    <property type="entry name" value="LSM_dom_sf"/>
</dbReference>
<dbReference type="AlphaFoldDB" id="A0A085G2K5"/>
<keyword evidence="5 10" id="KW-0732">Signal</keyword>
<dbReference type="Proteomes" id="UP000028640">
    <property type="component" value="Unassembled WGS sequence"/>
</dbReference>
<evidence type="ECO:0000259" key="13">
    <source>
        <dbReference type="Pfam" id="PF12795"/>
    </source>
</evidence>
<feature type="transmembrane region" description="Helical" evidence="9">
    <location>
        <begin position="873"/>
        <end position="894"/>
    </location>
</feature>
<feature type="region of interest" description="Disordered" evidence="8">
    <location>
        <begin position="1097"/>
        <end position="1120"/>
    </location>
</feature>
<dbReference type="InterPro" id="IPR049142">
    <property type="entry name" value="MS_channel_1st"/>
</dbReference>
<evidence type="ECO:0000256" key="2">
    <source>
        <dbReference type="ARBA" id="ARBA00008017"/>
    </source>
</evidence>
<feature type="transmembrane region" description="Helical" evidence="9">
    <location>
        <begin position="906"/>
        <end position="934"/>
    </location>
</feature>
<evidence type="ECO:0000256" key="10">
    <source>
        <dbReference type="SAM" id="SignalP"/>
    </source>
</evidence>
<dbReference type="PANTHER" id="PTHR30347">
    <property type="entry name" value="POTASSIUM CHANNEL RELATED"/>
    <property type="match status" value="1"/>
</dbReference>
<dbReference type="eggNOG" id="COG3264">
    <property type="taxonomic scope" value="Bacteria"/>
</dbReference>
<gene>
    <name evidence="16" type="ORF">GEAM_3973</name>
</gene>
<dbReference type="InterPro" id="IPR049278">
    <property type="entry name" value="MS_channel_C"/>
</dbReference>
<sequence>MRLIPALLMSLLLALPLVSSAAPTEDQLKQDLKQAESNKEMANQAQVVEALQNALNWLSEARASTVRANQYQKVIDDFPKLTQSLRQDLQAQSDTPLPVDSDMTSAQLDQQILQVSSQLLEEARQLRQEQDRSRDISDSLSQIPQQQSEARNALADIEQRLQSTTSDGNSSSLAQAQLSALQAESAARKAKVDELELAQLSANNRQELSRMRADLYKKRHDRLDQQLQTLRNNLNSQRQREAEQALEKTEQLAEQSGELPSSVTKQLQANRELSLALNQQAQRMDLISSQQRQAATQTLQVRQALSTIREQAQWLGQSNLLGETLRAQVAKLPEMPKPQQLDRDMAELRVQRLHYEDLLDKQSSFSQALQDDGSKLTSAQQKILDAQLRTQRDLLNSLLSGCDSQILELTKLKVANGQLVEALNDIHEAAHRYLFWVADVSPITFAYPLQLAHDLTRLLSLDTLSQLSSAFMMMVTSRETLIPLFAALILVIVSISSRRHYYAFLERASSRVGKVTQDHFSLTLRTVFWSILVALPLPVLWAALGFGLQSAWPYPIAVAIGDGVTATLPILWAFMISAALAHPQGLFITHFGWSQRAVSRAMRYYMMSIWLIVPLIMAQITFTNLNDREFSNTLGRLCFVLLCLALYLVTHSLKRAGIPLYLDKKGNGENAVNNALWWLLLGAPLLAALFSLLGYLTTAQALLARLETSVAIWFVLLVIYHIIRRWMLIQRRRIAFERAKQRRAEMLSQRARGEEESQQSSNEGAIEIEEPEVDLDAISAQSLRLVRSILTMIAFVLVIFLWSEIHSAFSFLENIHLWQVSSVVQGVESMQPITLGAVLIAILVLIITTQLVRNLPALLELALLQHLDLTPGTGYAILTITKYVLLIIGGVSAFSLLGIEWAKLQWLIAALGVGLGFGLQEIFANFISGLIILFEKPIRIGDTVTIRNLTGSITKINTRATTIADWDRKEIIVPNKAFITEQFINWSLSDSVTRVVLTVPAPAEANSAEVTEILLNAAHRCQLVLDNPAPEVYLVDLQQGIQIFELRMHAAEMAHRMPLRHEIHQLILAGFHEHGIILPFPPFQVRMETLRRAQNGSNATFTTSSGNSMTSNSSRSPGDL</sequence>
<keyword evidence="7 9" id="KW-0472">Membrane</keyword>
<evidence type="ECO:0000256" key="5">
    <source>
        <dbReference type="ARBA" id="ARBA00022729"/>
    </source>
</evidence>
<name>A0A085G2K5_EWIA3</name>
<feature type="compositionally biased region" description="Basic and acidic residues" evidence="8">
    <location>
        <begin position="124"/>
        <end position="137"/>
    </location>
</feature>
<dbReference type="SUPFAM" id="SSF50182">
    <property type="entry name" value="Sm-like ribonucleoproteins"/>
    <property type="match status" value="1"/>
</dbReference>
<organism evidence="16 17">
    <name type="scientific">Ewingella americana (strain ATCC 33852 / DSM 4580 / CCUG 14506 / JCM 5911 / LMG 7869 / NCTC 12157 / CDC 1468-78)</name>
    <dbReference type="NCBI Taxonomy" id="910964"/>
    <lineage>
        <taxon>Bacteria</taxon>
        <taxon>Pseudomonadati</taxon>
        <taxon>Pseudomonadota</taxon>
        <taxon>Gammaproteobacteria</taxon>
        <taxon>Enterobacterales</taxon>
        <taxon>Yersiniaceae</taxon>
        <taxon>Ewingella</taxon>
    </lineage>
</organism>
<dbReference type="OrthoDB" id="9799209at2"/>
<keyword evidence="3" id="KW-1003">Cell membrane</keyword>
<feature type="transmembrane region" description="Helical" evidence="9">
    <location>
        <begin position="675"/>
        <end position="696"/>
    </location>
</feature>
<reference evidence="16 17" key="1">
    <citation type="submission" date="2014-05" db="EMBL/GenBank/DDBJ databases">
        <title>ATOL: Assembling a taxonomically balanced genome-scale reconstruction of the evolutionary history of the Enterobacteriaceae.</title>
        <authorList>
            <person name="Plunkett G.III."/>
            <person name="Neeno-Eckwall E.C."/>
            <person name="Glasner J.D."/>
            <person name="Perna N.T."/>
        </authorList>
    </citation>
    <scope>NUCLEOTIDE SEQUENCE [LARGE SCALE GENOMIC DNA]</scope>
    <source>
        <strain evidence="16 17">ATCC 33852</strain>
    </source>
</reference>
<dbReference type="InterPro" id="IPR006685">
    <property type="entry name" value="MscS_channel_2nd"/>
</dbReference>
<dbReference type="STRING" id="910964.GEAM_3973"/>
<dbReference type="GO" id="GO:0008381">
    <property type="term" value="F:mechanosensitive monoatomic ion channel activity"/>
    <property type="evidence" value="ECO:0007669"/>
    <property type="project" value="UniProtKB-ARBA"/>
</dbReference>
<comment type="caution">
    <text evidence="16">The sequence shown here is derived from an EMBL/GenBank/DDBJ whole genome shotgun (WGS) entry which is preliminary data.</text>
</comment>
<feature type="chain" id="PRO_5001790689" evidence="10">
    <location>
        <begin position="22"/>
        <end position="1120"/>
    </location>
</feature>
<evidence type="ECO:0000256" key="9">
    <source>
        <dbReference type="SAM" id="Phobius"/>
    </source>
</evidence>
<feature type="transmembrane region" description="Helical" evidence="9">
    <location>
        <begin position="832"/>
        <end position="852"/>
    </location>
</feature>
<dbReference type="InterPro" id="IPR024393">
    <property type="entry name" value="MscS_porin"/>
</dbReference>
<evidence type="ECO:0000313" key="16">
    <source>
        <dbReference type="EMBL" id="KFC77950.1"/>
    </source>
</evidence>
<dbReference type="InterPro" id="IPR023408">
    <property type="entry name" value="MscS_beta-dom_sf"/>
</dbReference>
<feature type="compositionally biased region" description="Polar residues" evidence="8">
    <location>
        <begin position="138"/>
        <end position="150"/>
    </location>
</feature>
<feature type="compositionally biased region" description="Low complexity" evidence="8">
    <location>
        <begin position="1100"/>
        <end position="1120"/>
    </location>
</feature>
<comment type="subcellular location">
    <subcellularLocation>
        <location evidence="1">Cell membrane</location>
        <topology evidence="1">Multi-pass membrane protein</topology>
    </subcellularLocation>
</comment>
<evidence type="ECO:0000256" key="7">
    <source>
        <dbReference type="ARBA" id="ARBA00023136"/>
    </source>
</evidence>
<dbReference type="InterPro" id="IPR025692">
    <property type="entry name" value="MscS_IM_dom1"/>
</dbReference>
<dbReference type="SUPFAM" id="SSF82861">
    <property type="entry name" value="Mechanosensitive channel protein MscS (YggB), transmembrane region"/>
    <property type="match status" value="1"/>
</dbReference>
<proteinExistence type="inferred from homology"/>
<evidence type="ECO:0000256" key="8">
    <source>
        <dbReference type="SAM" id="MobiDB-lite"/>
    </source>
</evidence>
<dbReference type="Pfam" id="PF12794">
    <property type="entry name" value="MscS_TM"/>
    <property type="match status" value="1"/>
</dbReference>
<feature type="transmembrane region" description="Helical" evidence="9">
    <location>
        <begin position="602"/>
        <end position="622"/>
    </location>
</feature>
<feature type="transmembrane region" description="Helical" evidence="9">
    <location>
        <begin position="634"/>
        <end position="654"/>
    </location>
</feature>
<dbReference type="Gene3D" id="3.30.70.100">
    <property type="match status" value="1"/>
</dbReference>
<feature type="domain" description="Mechanosensitive ion channel transmembrane helices 2/3" evidence="15">
    <location>
        <begin position="879"/>
        <end position="920"/>
    </location>
</feature>
<dbReference type="RefSeq" id="WP_034795133.1">
    <property type="nucleotide sequence ID" value="NZ_JMPJ01000071.1"/>
</dbReference>
<dbReference type="Gene3D" id="2.30.30.60">
    <property type="match status" value="1"/>
</dbReference>
<dbReference type="PANTHER" id="PTHR30347:SF9">
    <property type="entry name" value="MINICONDUCTANCE MECHANOSENSITIVE CHANNEL MSCM"/>
    <property type="match status" value="1"/>
</dbReference>
<dbReference type="Pfam" id="PF00924">
    <property type="entry name" value="MS_channel_2nd"/>
    <property type="match status" value="1"/>
</dbReference>
<evidence type="ECO:0000313" key="17">
    <source>
        <dbReference type="Proteomes" id="UP000028640"/>
    </source>
</evidence>
<keyword evidence="6 9" id="KW-1133">Transmembrane helix</keyword>
<feature type="signal peptide" evidence="10">
    <location>
        <begin position="1"/>
        <end position="21"/>
    </location>
</feature>
<evidence type="ECO:0000256" key="3">
    <source>
        <dbReference type="ARBA" id="ARBA00022475"/>
    </source>
</evidence>
<dbReference type="NCBIfam" id="NF008180">
    <property type="entry name" value="PRK10929.1"/>
    <property type="match status" value="1"/>
</dbReference>
<feature type="transmembrane region" description="Helical" evidence="9">
    <location>
        <begin position="702"/>
        <end position="723"/>
    </location>
</feature>
<dbReference type="Pfam" id="PF21088">
    <property type="entry name" value="MS_channel_1st"/>
    <property type="match status" value="1"/>
</dbReference>
<evidence type="ECO:0000259" key="11">
    <source>
        <dbReference type="Pfam" id="PF00924"/>
    </source>
</evidence>
<feature type="transmembrane region" description="Helical" evidence="9">
    <location>
        <begin position="481"/>
        <end position="501"/>
    </location>
</feature>
<dbReference type="InterPro" id="IPR011066">
    <property type="entry name" value="MscS_channel_C_sf"/>
</dbReference>
<dbReference type="InterPro" id="IPR052702">
    <property type="entry name" value="MscS-like_channel"/>
</dbReference>
<feature type="transmembrane region" description="Helical" evidence="9">
    <location>
        <begin position="522"/>
        <end position="544"/>
    </location>
</feature>
<keyword evidence="4 9" id="KW-0812">Transmembrane</keyword>
<dbReference type="FunFam" id="1.10.287.1260:FF:000002">
    <property type="entry name" value="Potassium efflux system KefA"/>
    <property type="match status" value="1"/>
</dbReference>
<dbReference type="Pfam" id="PF21082">
    <property type="entry name" value="MS_channel_3rd"/>
    <property type="match status" value="1"/>
</dbReference>
<dbReference type="EMBL" id="JMPJ01000071">
    <property type="protein sequence ID" value="KFC77950.1"/>
    <property type="molecule type" value="Genomic_DNA"/>
</dbReference>
<feature type="transmembrane region" description="Helical" evidence="9">
    <location>
        <begin position="556"/>
        <end position="581"/>
    </location>
</feature>
<feature type="domain" description="Mechanosensitive ion channel MscS porin" evidence="13">
    <location>
        <begin position="32"/>
        <end position="260"/>
    </location>
</feature>
<feature type="region of interest" description="Disordered" evidence="8">
    <location>
        <begin position="124"/>
        <end position="151"/>
    </location>
</feature>
<dbReference type="InterPro" id="IPR011014">
    <property type="entry name" value="MscS_channel_TM-2"/>
</dbReference>
<feature type="domain" description="Mechanosensitive ion channel MscS" evidence="11">
    <location>
        <begin position="922"/>
        <end position="987"/>
    </location>
</feature>
<feature type="domain" description="Mechanosensitive ion channel inner membrane" evidence="12">
    <location>
        <begin position="483"/>
        <end position="818"/>
    </location>
</feature>
<evidence type="ECO:0000256" key="6">
    <source>
        <dbReference type="ARBA" id="ARBA00022989"/>
    </source>
</evidence>
<keyword evidence="17" id="KW-1185">Reference proteome</keyword>